<dbReference type="Proteomes" id="UP001144978">
    <property type="component" value="Unassembled WGS sequence"/>
</dbReference>
<evidence type="ECO:0000313" key="1">
    <source>
        <dbReference type="EMBL" id="KAJ2986542.1"/>
    </source>
</evidence>
<keyword evidence="2" id="KW-1185">Reference proteome</keyword>
<proteinExistence type="predicted"/>
<sequence length="190" mass="21011">MIPLIDIALSLLETSKAALEVVPVPGVSIAVDALIVFLDIIKGLKTNQRAVEELVQELLSLSAAVNNAIQHAQSSLPLYPGKLSDQKRTDPTHTMLSAALQWHARRINKLQIELLRLATEATKLQSGTRWRKLLRSSQDLRVIRRLKREAKAILVEFHLGCNMSMEALLYDVAARLACGQSQQAGFHSAM</sequence>
<evidence type="ECO:0000313" key="2">
    <source>
        <dbReference type="Proteomes" id="UP001144978"/>
    </source>
</evidence>
<gene>
    <name evidence="1" type="ORF">NUW54_g9730</name>
</gene>
<reference evidence="1" key="1">
    <citation type="submission" date="2022-08" db="EMBL/GenBank/DDBJ databases">
        <title>Genome Sequence of Pycnoporus sanguineus.</title>
        <authorList>
            <person name="Buettner E."/>
        </authorList>
    </citation>
    <scope>NUCLEOTIDE SEQUENCE</scope>
    <source>
        <strain evidence="1">CG-C14</strain>
    </source>
</reference>
<comment type="caution">
    <text evidence="1">The sequence shown here is derived from an EMBL/GenBank/DDBJ whole genome shotgun (WGS) entry which is preliminary data.</text>
</comment>
<organism evidence="1 2">
    <name type="scientific">Trametes sanguinea</name>
    <dbReference type="NCBI Taxonomy" id="158606"/>
    <lineage>
        <taxon>Eukaryota</taxon>
        <taxon>Fungi</taxon>
        <taxon>Dikarya</taxon>
        <taxon>Basidiomycota</taxon>
        <taxon>Agaricomycotina</taxon>
        <taxon>Agaricomycetes</taxon>
        <taxon>Polyporales</taxon>
        <taxon>Polyporaceae</taxon>
        <taxon>Trametes</taxon>
    </lineage>
</organism>
<dbReference type="EMBL" id="JANSHE010003330">
    <property type="protein sequence ID" value="KAJ2986542.1"/>
    <property type="molecule type" value="Genomic_DNA"/>
</dbReference>
<name>A0ACC1P5G4_9APHY</name>
<accession>A0ACC1P5G4</accession>
<protein>
    <submittedName>
        <fullName evidence="1">Uncharacterized protein</fullName>
    </submittedName>
</protein>